<proteinExistence type="predicted"/>
<keyword evidence="5" id="KW-1185">Reference proteome</keyword>
<sequence length="408" mass="43490">MQVMRNPAVLAGLMGMVALAAPQTAHALSLQEASDFVLASPERAFVLGVASGALAVGVACGVVCAVRARSRRNEEQVAAGFAPVTGTSSFSAADLDEQPEADAPRPRHMRVAAPAAKRQEPTPAPATAPAPAPVVPSHATDDYGQIAENYVNRISFRERMARRAEGVAAALSGRIGSGMMDGLPVIERADGSVGDVGTSWWTTEVGRERIDANTGFAADEVAQISIPSSFSADAARTALEAVREQQSRSRVDIASRLAFIDEGVFPEHRSVAEVATDDWEQALRSMEENLAADPETPNQDPIEFIDTVGNSETLDEPDNMEPDTSFIPFRTPAGHPEVVDTESYVDYLIEDEFGRNSSKAARRTSRRYLRILEGGTSATGTGMRHLSGSTNVRTRSGKHFASVRAAEA</sequence>
<name>A0ABV1IHT7_9ACTN</name>
<gene>
    <name evidence="4" type="ORF">AAAT05_08875</name>
</gene>
<feature type="compositionally biased region" description="Pro residues" evidence="1">
    <location>
        <begin position="122"/>
        <end position="134"/>
    </location>
</feature>
<feature type="signal peptide" evidence="3">
    <location>
        <begin position="1"/>
        <end position="20"/>
    </location>
</feature>
<feature type="region of interest" description="Disordered" evidence="1">
    <location>
        <begin position="377"/>
        <end position="408"/>
    </location>
</feature>
<accession>A0ABV1IHT7</accession>
<dbReference type="Proteomes" id="UP001478817">
    <property type="component" value="Unassembled WGS sequence"/>
</dbReference>
<dbReference type="RefSeq" id="WP_349183143.1">
    <property type="nucleotide sequence ID" value="NZ_JBBNGS010000020.1"/>
</dbReference>
<feature type="region of interest" description="Disordered" evidence="1">
    <location>
        <begin position="97"/>
        <end position="140"/>
    </location>
</feature>
<keyword evidence="2" id="KW-0472">Membrane</keyword>
<keyword evidence="2" id="KW-1133">Transmembrane helix</keyword>
<reference evidence="4 5" key="1">
    <citation type="submission" date="2024-04" db="EMBL/GenBank/DDBJ databases">
        <title>Human intestinal bacterial collection.</title>
        <authorList>
            <person name="Pauvert C."/>
            <person name="Hitch T.C.A."/>
            <person name="Clavel T."/>
        </authorList>
    </citation>
    <scope>NUCLEOTIDE SEQUENCE [LARGE SCALE GENOMIC DNA]</scope>
    <source>
        <strain evidence="4 5">CLA-AA-H197</strain>
    </source>
</reference>
<feature type="chain" id="PRO_5045216926" evidence="3">
    <location>
        <begin position="21"/>
        <end position="408"/>
    </location>
</feature>
<organism evidence="4 5">
    <name type="scientific">Paratractidigestivibacter faecalis</name>
    <dbReference type="NCBI Taxonomy" id="2292441"/>
    <lineage>
        <taxon>Bacteria</taxon>
        <taxon>Bacillati</taxon>
        <taxon>Actinomycetota</taxon>
        <taxon>Coriobacteriia</taxon>
        <taxon>Coriobacteriales</taxon>
        <taxon>Atopobiaceae</taxon>
        <taxon>Paratractidigestivibacter</taxon>
    </lineage>
</organism>
<comment type="caution">
    <text evidence="4">The sequence shown here is derived from an EMBL/GenBank/DDBJ whole genome shotgun (WGS) entry which is preliminary data.</text>
</comment>
<evidence type="ECO:0000256" key="3">
    <source>
        <dbReference type="SAM" id="SignalP"/>
    </source>
</evidence>
<evidence type="ECO:0000313" key="4">
    <source>
        <dbReference type="EMBL" id="MEQ2638448.1"/>
    </source>
</evidence>
<protein>
    <submittedName>
        <fullName evidence="4">Uncharacterized protein</fullName>
    </submittedName>
</protein>
<evidence type="ECO:0000256" key="2">
    <source>
        <dbReference type="SAM" id="Phobius"/>
    </source>
</evidence>
<evidence type="ECO:0000313" key="5">
    <source>
        <dbReference type="Proteomes" id="UP001478817"/>
    </source>
</evidence>
<keyword evidence="3" id="KW-0732">Signal</keyword>
<evidence type="ECO:0000256" key="1">
    <source>
        <dbReference type="SAM" id="MobiDB-lite"/>
    </source>
</evidence>
<dbReference type="EMBL" id="JBBNGS010000020">
    <property type="protein sequence ID" value="MEQ2638448.1"/>
    <property type="molecule type" value="Genomic_DNA"/>
</dbReference>
<keyword evidence="2" id="KW-0812">Transmembrane</keyword>
<feature type="transmembrane region" description="Helical" evidence="2">
    <location>
        <begin position="43"/>
        <end position="66"/>
    </location>
</feature>